<dbReference type="OrthoDB" id="7426493at2"/>
<dbReference type="RefSeq" id="WP_160617735.1">
    <property type="nucleotide sequence ID" value="NZ_WTYR01000001.1"/>
</dbReference>
<evidence type="ECO:0000256" key="1">
    <source>
        <dbReference type="SAM" id="Phobius"/>
    </source>
</evidence>
<protein>
    <submittedName>
        <fullName evidence="2">Uncharacterized protein</fullName>
    </submittedName>
</protein>
<evidence type="ECO:0000313" key="2">
    <source>
        <dbReference type="EMBL" id="MXP11177.1"/>
    </source>
</evidence>
<accession>A0A6I4UA71</accession>
<feature type="transmembrane region" description="Helical" evidence="1">
    <location>
        <begin position="108"/>
        <end position="128"/>
    </location>
</feature>
<gene>
    <name evidence="2" type="ORF">GRI68_13390</name>
</gene>
<dbReference type="Proteomes" id="UP000429229">
    <property type="component" value="Unassembled WGS sequence"/>
</dbReference>
<name>A0A6I4UA71_9SPHN</name>
<proteinExistence type="predicted"/>
<dbReference type="EMBL" id="WTYR01000001">
    <property type="protein sequence ID" value="MXP11177.1"/>
    <property type="molecule type" value="Genomic_DNA"/>
</dbReference>
<keyword evidence="1" id="KW-0812">Transmembrane</keyword>
<dbReference type="AlphaFoldDB" id="A0A6I4UA71"/>
<feature type="transmembrane region" description="Helical" evidence="1">
    <location>
        <begin position="175"/>
        <end position="197"/>
    </location>
</feature>
<sequence>MKWIMQFGRDAIGSFGDGLRAMKGLPWLFAAIVLWEFAQHIVEVRIGMFESVEQARAVGGDALRMVFGWIKMLSVYLGGFFVIRYLALRNDGLALAPVGTALGRYAPYLVYSLILFAAIFYTRAFAPAAHVDTIRAVVGLSQVLVEPLLMAWVVATATDGAIGNPLSSARRTGWLYLYALPLFLLVRIPINLLHGALNSEAIGRSQGVLWSMLAVDAVVVGILIAVVPAISVRVARRIREKQANVTTQHAATSVPA</sequence>
<feature type="transmembrane region" description="Helical" evidence="1">
    <location>
        <begin position="209"/>
        <end position="232"/>
    </location>
</feature>
<comment type="caution">
    <text evidence="2">The sequence shown here is derived from an EMBL/GenBank/DDBJ whole genome shotgun (WGS) entry which is preliminary data.</text>
</comment>
<keyword evidence="1" id="KW-1133">Transmembrane helix</keyword>
<organism evidence="2 3">
    <name type="scientific">Alteriqipengyuania halimionae</name>
    <dbReference type="NCBI Taxonomy" id="1926630"/>
    <lineage>
        <taxon>Bacteria</taxon>
        <taxon>Pseudomonadati</taxon>
        <taxon>Pseudomonadota</taxon>
        <taxon>Alphaproteobacteria</taxon>
        <taxon>Sphingomonadales</taxon>
        <taxon>Erythrobacteraceae</taxon>
        <taxon>Alteriqipengyuania</taxon>
    </lineage>
</organism>
<keyword evidence="3" id="KW-1185">Reference proteome</keyword>
<reference evidence="2 3" key="1">
    <citation type="submission" date="2019-12" db="EMBL/GenBank/DDBJ databases">
        <title>Genomic-based taxomic classification of the family Erythrobacteraceae.</title>
        <authorList>
            <person name="Xu L."/>
        </authorList>
    </citation>
    <scope>NUCLEOTIDE SEQUENCE [LARGE SCALE GENOMIC DNA]</scope>
    <source>
        <strain evidence="2 3">LMG 29519</strain>
    </source>
</reference>
<keyword evidence="1" id="KW-0472">Membrane</keyword>
<evidence type="ECO:0000313" key="3">
    <source>
        <dbReference type="Proteomes" id="UP000429229"/>
    </source>
</evidence>
<feature type="transmembrane region" description="Helical" evidence="1">
    <location>
        <begin position="62"/>
        <end position="87"/>
    </location>
</feature>